<name>A0AAV9W9Z6_9PEZI</name>
<dbReference type="InterPro" id="IPR025340">
    <property type="entry name" value="DUF4246"/>
</dbReference>
<evidence type="ECO:0000259" key="1">
    <source>
        <dbReference type="Pfam" id="PF14033"/>
    </source>
</evidence>
<dbReference type="PANTHER" id="PTHR33119">
    <property type="entry name" value="IFI3P"/>
    <property type="match status" value="1"/>
</dbReference>
<dbReference type="AlphaFoldDB" id="A0AAV9W9Z6"/>
<feature type="domain" description="DUF4246" evidence="1">
    <location>
        <begin position="27"/>
        <end position="368"/>
    </location>
</feature>
<dbReference type="PANTHER" id="PTHR33119:SF1">
    <property type="entry name" value="FE2OG DIOXYGENASE DOMAIN-CONTAINING PROTEIN"/>
    <property type="match status" value="1"/>
</dbReference>
<comment type="caution">
    <text evidence="2">The sequence shown here is derived from an EMBL/GenBank/DDBJ whole genome shotgun (WGS) entry which is preliminary data.</text>
</comment>
<proteinExistence type="predicted"/>
<keyword evidence="3" id="KW-1185">Reference proteome</keyword>
<organism evidence="2 3">
    <name type="scientific">Arthrobotrys musiformis</name>
    <dbReference type="NCBI Taxonomy" id="47236"/>
    <lineage>
        <taxon>Eukaryota</taxon>
        <taxon>Fungi</taxon>
        <taxon>Dikarya</taxon>
        <taxon>Ascomycota</taxon>
        <taxon>Pezizomycotina</taxon>
        <taxon>Orbiliomycetes</taxon>
        <taxon>Orbiliales</taxon>
        <taxon>Orbiliaceae</taxon>
        <taxon>Arthrobotrys</taxon>
    </lineage>
</organism>
<feature type="domain" description="DUF4246" evidence="1">
    <location>
        <begin position="392"/>
        <end position="448"/>
    </location>
</feature>
<evidence type="ECO:0000313" key="2">
    <source>
        <dbReference type="EMBL" id="KAK6503709.1"/>
    </source>
</evidence>
<dbReference type="Proteomes" id="UP001370758">
    <property type="component" value="Unassembled WGS sequence"/>
</dbReference>
<accession>A0AAV9W9Z6</accession>
<dbReference type="Pfam" id="PF14033">
    <property type="entry name" value="DUF4246"/>
    <property type="match status" value="2"/>
</dbReference>
<reference evidence="2 3" key="1">
    <citation type="submission" date="2023-08" db="EMBL/GenBank/DDBJ databases">
        <authorList>
            <person name="Palmer J.M."/>
        </authorList>
    </citation>
    <scope>NUCLEOTIDE SEQUENCE [LARGE SCALE GENOMIC DNA]</scope>
    <source>
        <strain evidence="2 3">TWF481</strain>
    </source>
</reference>
<dbReference type="EMBL" id="JAVHJL010000005">
    <property type="protein sequence ID" value="KAK6503709.1"/>
    <property type="molecule type" value="Genomic_DNA"/>
</dbReference>
<evidence type="ECO:0000313" key="3">
    <source>
        <dbReference type="Proteomes" id="UP001370758"/>
    </source>
</evidence>
<protein>
    <recommendedName>
        <fullName evidence="1">DUF4246 domain-containing protein</fullName>
    </recommendedName>
</protein>
<dbReference type="InterPro" id="IPR049192">
    <property type="entry name" value="DUF4246_C"/>
</dbReference>
<sequence>MFVWNETSKYREFVENHRAKGSHLEPDIDGVWRADGAVDEGTRRELIDAVSELETVHNPEQYWRPLCDGMVLDLVDPTLWPAIYGRTMDETLGGLLKIPDSCFQLPKCFRLMGATEIDPNINDKKVIKWGFSSSFSLLPAEFEISADETRTTIKSYINNLSTPHQQIIFYPIIERIFTASIPLFEHALADLTREWYHSPRAGGCFHEVRHDLDVPLQMKRPETGITFSDYIRKAEEILSQFENGEPITAEYSKDAKGICYRHASCRKTGRDCGKICHKDHAVFLRTGEEVLDEKNMWTPPSLDRAHKFGGRTLKVIVRLTNIMLTPDNPRFPGFNWHIIPTLNESVIATGIYYYSEENITPAGIKLKPMKREEFLVGCRCGRSDPEFDRSERQNRIVVFPNMLKSKFEPFELVDKTLAGHQKILVFYLCDPSLANDVPTTRIVSPQQPGSTNYVMNQWLNVFDDKHAERFSRIMNLNSMEYISREEAEEYRMKYFQDRTRFLPPSIHD</sequence>
<gene>
    <name evidence="2" type="ORF">TWF481_008713</name>
</gene>